<dbReference type="KEGG" id="orp:MOP44_13335"/>
<proteinExistence type="predicted"/>
<keyword evidence="1" id="KW-0472">Membrane</keyword>
<dbReference type="EMBL" id="CP093313">
    <property type="protein sequence ID" value="UWZ86898.1"/>
    <property type="molecule type" value="Genomic_DNA"/>
</dbReference>
<keyword evidence="3" id="KW-1185">Reference proteome</keyword>
<sequence length="129" mass="14081">MRNIISGLLKLRLLSGAGWTRVRLSRMLLALVAVCVLSSPITQRLWAWDGFLHGGQDFETGALLILLSLCLVLVLVRVCKSAFERMLAGLSGRAFMCRTAAELAPLRVALAILPLGWDAHAVFSLPLQI</sequence>
<keyword evidence="1" id="KW-1133">Transmembrane helix</keyword>
<feature type="transmembrane region" description="Helical" evidence="1">
    <location>
        <begin position="63"/>
        <end position="83"/>
    </location>
</feature>
<evidence type="ECO:0000313" key="2">
    <source>
        <dbReference type="EMBL" id="UWZ86898.1"/>
    </source>
</evidence>
<keyword evidence="1" id="KW-0812">Transmembrane</keyword>
<dbReference type="AlphaFoldDB" id="A0A9J7BXY8"/>
<name>A0A9J7BXY8_9BACT</name>
<protein>
    <submittedName>
        <fullName evidence="2">Uncharacterized protein</fullName>
    </submittedName>
</protein>
<dbReference type="RefSeq" id="WP_260796536.1">
    <property type="nucleotide sequence ID" value="NZ_CP093313.1"/>
</dbReference>
<reference evidence="2" key="1">
    <citation type="submission" date="2021-04" db="EMBL/GenBank/DDBJ databases">
        <title>Phylogenetic analysis of Acidobacteriaceae.</title>
        <authorList>
            <person name="Qiu L."/>
            <person name="Zhang Q."/>
        </authorList>
    </citation>
    <scope>NUCLEOTIDE SEQUENCE</scope>
    <source>
        <strain evidence="2">DSM 25168</strain>
    </source>
</reference>
<organism evidence="2 3">
    <name type="scientific">Occallatibacter riparius</name>
    <dbReference type="NCBI Taxonomy" id="1002689"/>
    <lineage>
        <taxon>Bacteria</taxon>
        <taxon>Pseudomonadati</taxon>
        <taxon>Acidobacteriota</taxon>
        <taxon>Terriglobia</taxon>
        <taxon>Terriglobales</taxon>
        <taxon>Acidobacteriaceae</taxon>
        <taxon>Occallatibacter</taxon>
    </lineage>
</organism>
<dbReference type="Proteomes" id="UP001059380">
    <property type="component" value="Chromosome"/>
</dbReference>
<evidence type="ECO:0000256" key="1">
    <source>
        <dbReference type="SAM" id="Phobius"/>
    </source>
</evidence>
<evidence type="ECO:0000313" key="3">
    <source>
        <dbReference type="Proteomes" id="UP001059380"/>
    </source>
</evidence>
<accession>A0A9J7BXY8</accession>
<gene>
    <name evidence="2" type="ORF">MOP44_13335</name>
</gene>